<dbReference type="Pfam" id="PF21772">
    <property type="entry name" value="CATIP_N"/>
    <property type="match status" value="1"/>
</dbReference>
<feature type="domain" description="Ciliogenesis-associated TTC17-interacting protein N-terminal" evidence="3">
    <location>
        <begin position="11"/>
        <end position="125"/>
    </location>
</feature>
<evidence type="ECO:0000313" key="5">
    <source>
        <dbReference type="Proteomes" id="UP000053097"/>
    </source>
</evidence>
<protein>
    <submittedName>
        <fullName evidence="4">Uncharacterized protein</fullName>
    </submittedName>
</protein>
<dbReference type="InterPro" id="IPR018276">
    <property type="entry name" value="DDA1_dom"/>
</dbReference>
<dbReference type="STRING" id="2015173.A0A026X0A7"/>
<dbReference type="Pfam" id="PF10172">
    <property type="entry name" value="DDA1"/>
    <property type="match status" value="1"/>
</dbReference>
<dbReference type="PANTHER" id="PTHR15505:SF4">
    <property type="entry name" value="RIIA DOMAIN-CONTAINING PROTEIN 1"/>
    <property type="match status" value="1"/>
</dbReference>
<dbReference type="OrthoDB" id="6334211at2759"/>
<dbReference type="InterPro" id="IPR048777">
    <property type="entry name" value="CATIP_N"/>
</dbReference>
<evidence type="ECO:0000256" key="1">
    <source>
        <dbReference type="SAM" id="MobiDB-lite"/>
    </source>
</evidence>
<organism evidence="4 5">
    <name type="scientific">Ooceraea biroi</name>
    <name type="common">Clonal raider ant</name>
    <name type="synonym">Cerapachys biroi</name>
    <dbReference type="NCBI Taxonomy" id="2015173"/>
    <lineage>
        <taxon>Eukaryota</taxon>
        <taxon>Metazoa</taxon>
        <taxon>Ecdysozoa</taxon>
        <taxon>Arthropoda</taxon>
        <taxon>Hexapoda</taxon>
        <taxon>Insecta</taxon>
        <taxon>Pterygota</taxon>
        <taxon>Neoptera</taxon>
        <taxon>Endopterygota</taxon>
        <taxon>Hymenoptera</taxon>
        <taxon>Apocrita</taxon>
        <taxon>Aculeata</taxon>
        <taxon>Formicoidea</taxon>
        <taxon>Formicidae</taxon>
        <taxon>Dorylinae</taxon>
        <taxon>Ooceraea</taxon>
    </lineage>
</organism>
<proteinExistence type="predicted"/>
<name>A0A026X0A7_OOCBI</name>
<keyword evidence="5" id="KW-1185">Reference proteome</keyword>
<sequence length="261" mass="30093">MTVDGYFSGTKNAYHVEITRTCPFDVSPLTESKDLKLCQYKSLISEGVGVLLMRYLAITNFDGTLRFQNIAIDGEIIVSDYICTALRDIELRGHHQKVYTVERKIYKDDSLTQQVKIYLTPEGRILIHDWLDVPYVVQNNPLLQNLADAGTNGQVPMREQWMQDIQMVSKYLDAKSCNTAHYTDYLVDHPEIKQLITDYVQSLLVVIVTEKTTILLRYLHQQWDKKVAERKRDFLSANGDSQEDASMVRSKRPRLDLNNSL</sequence>
<accession>A0A026X0A7</accession>
<dbReference type="Proteomes" id="UP000053097">
    <property type="component" value="Unassembled WGS sequence"/>
</dbReference>
<gene>
    <name evidence="4" type="ORF">X777_09346</name>
</gene>
<feature type="region of interest" description="Disordered" evidence="1">
    <location>
        <begin position="238"/>
        <end position="261"/>
    </location>
</feature>
<evidence type="ECO:0000259" key="2">
    <source>
        <dbReference type="Pfam" id="PF10172"/>
    </source>
</evidence>
<evidence type="ECO:0000313" key="4">
    <source>
        <dbReference type="EMBL" id="EZA61725.1"/>
    </source>
</evidence>
<feature type="domain" description="DET1- and DDB1-associated protein 1" evidence="2">
    <location>
        <begin position="206"/>
        <end position="225"/>
    </location>
</feature>
<dbReference type="EMBL" id="KK107046">
    <property type="protein sequence ID" value="EZA61725.1"/>
    <property type="molecule type" value="Genomic_DNA"/>
</dbReference>
<dbReference type="PANTHER" id="PTHR15505">
    <property type="entry name" value="RIIA DOMAIN-CONTAINING PROTEIN 1"/>
    <property type="match status" value="1"/>
</dbReference>
<evidence type="ECO:0000259" key="3">
    <source>
        <dbReference type="Pfam" id="PF21772"/>
    </source>
</evidence>
<reference evidence="4 5" key="1">
    <citation type="journal article" date="2014" name="Curr. Biol.">
        <title>The genome of the clonal raider ant Cerapachys biroi.</title>
        <authorList>
            <person name="Oxley P.R."/>
            <person name="Ji L."/>
            <person name="Fetter-Pruneda I."/>
            <person name="McKenzie S.K."/>
            <person name="Li C."/>
            <person name="Hu H."/>
            <person name="Zhang G."/>
            <person name="Kronauer D.J."/>
        </authorList>
    </citation>
    <scope>NUCLEOTIDE SEQUENCE [LARGE SCALE GENOMIC DNA]</scope>
</reference>
<dbReference type="AlphaFoldDB" id="A0A026X0A7"/>